<organism evidence="2 3">
    <name type="scientific">Kitasatospora arboriphila</name>
    <dbReference type="NCBI Taxonomy" id="258052"/>
    <lineage>
        <taxon>Bacteria</taxon>
        <taxon>Bacillati</taxon>
        <taxon>Actinomycetota</taxon>
        <taxon>Actinomycetes</taxon>
        <taxon>Kitasatosporales</taxon>
        <taxon>Streptomycetaceae</taxon>
        <taxon>Kitasatospora</taxon>
    </lineage>
</organism>
<evidence type="ECO:0000313" key="2">
    <source>
        <dbReference type="EMBL" id="GAA1111553.1"/>
    </source>
</evidence>
<sequence>MRVRTTALVCTAVLAAATACADTGPAATAGGPAAAPASGPTRAVGDAAAVTKRLLAAGLPVRLTVTYTGADDPDGLLGRPGQYASKAAFDDTRVSDSPLAREEAAGRRRDAVSYGGAVEVFTAPEDAGARADDLAGRQQPGAGGTRPDYVYRSGVVVVRVSHLLTPEQAQAYARAIG</sequence>
<evidence type="ECO:0008006" key="4">
    <source>
        <dbReference type="Google" id="ProtNLM"/>
    </source>
</evidence>
<dbReference type="RefSeq" id="WP_344626922.1">
    <property type="nucleotide sequence ID" value="NZ_BAAALD010000082.1"/>
</dbReference>
<accession>A0ABN1U1N6</accession>
<proteinExistence type="predicted"/>
<gene>
    <name evidence="2" type="ORF">GCM10009663_61000</name>
</gene>
<feature type="chain" id="PRO_5047163531" description="Lipoprotein" evidence="1">
    <location>
        <begin position="22"/>
        <end position="177"/>
    </location>
</feature>
<keyword evidence="3" id="KW-1185">Reference proteome</keyword>
<reference evidence="2 3" key="1">
    <citation type="journal article" date="2019" name="Int. J. Syst. Evol. Microbiol.">
        <title>The Global Catalogue of Microorganisms (GCM) 10K type strain sequencing project: providing services to taxonomists for standard genome sequencing and annotation.</title>
        <authorList>
            <consortium name="The Broad Institute Genomics Platform"/>
            <consortium name="The Broad Institute Genome Sequencing Center for Infectious Disease"/>
            <person name="Wu L."/>
            <person name="Ma J."/>
        </authorList>
    </citation>
    <scope>NUCLEOTIDE SEQUENCE [LARGE SCALE GENOMIC DNA]</scope>
    <source>
        <strain evidence="2 3">JCM 13002</strain>
    </source>
</reference>
<name>A0ABN1U1N6_9ACTN</name>
<dbReference type="Proteomes" id="UP001499987">
    <property type="component" value="Unassembled WGS sequence"/>
</dbReference>
<comment type="caution">
    <text evidence="2">The sequence shown here is derived from an EMBL/GenBank/DDBJ whole genome shotgun (WGS) entry which is preliminary data.</text>
</comment>
<protein>
    <recommendedName>
        <fullName evidence="4">Lipoprotein</fullName>
    </recommendedName>
</protein>
<dbReference type="PROSITE" id="PS51257">
    <property type="entry name" value="PROKAR_LIPOPROTEIN"/>
    <property type="match status" value="1"/>
</dbReference>
<feature type="signal peptide" evidence="1">
    <location>
        <begin position="1"/>
        <end position="21"/>
    </location>
</feature>
<evidence type="ECO:0000256" key="1">
    <source>
        <dbReference type="SAM" id="SignalP"/>
    </source>
</evidence>
<dbReference type="EMBL" id="BAAALD010000082">
    <property type="protein sequence ID" value="GAA1111553.1"/>
    <property type="molecule type" value="Genomic_DNA"/>
</dbReference>
<keyword evidence="1" id="KW-0732">Signal</keyword>
<evidence type="ECO:0000313" key="3">
    <source>
        <dbReference type="Proteomes" id="UP001499987"/>
    </source>
</evidence>